<keyword evidence="5" id="KW-1185">Reference proteome</keyword>
<accession>A0ABS3L9Z9</accession>
<dbReference type="PANTHER" id="PTHR37299">
    <property type="entry name" value="TRANSCRIPTIONAL REGULATOR-RELATED"/>
    <property type="match status" value="1"/>
</dbReference>
<dbReference type="InterPro" id="IPR011006">
    <property type="entry name" value="CheY-like_superfamily"/>
</dbReference>
<dbReference type="Gene3D" id="3.40.50.2300">
    <property type="match status" value="1"/>
</dbReference>
<reference evidence="4 5" key="1">
    <citation type="submission" date="2021-03" db="EMBL/GenBank/DDBJ databases">
        <title>Enterococcal diversity collection.</title>
        <authorList>
            <person name="Gilmore M.S."/>
            <person name="Schwartzman J."/>
            <person name="Van Tyne D."/>
            <person name="Martin M."/>
            <person name="Earl A.M."/>
            <person name="Manson A.L."/>
            <person name="Straub T."/>
            <person name="Salamzade R."/>
            <person name="Saavedra J."/>
            <person name="Lebreton F."/>
            <person name="Prichula J."/>
            <person name="Schaufler K."/>
            <person name="Gaca A."/>
            <person name="Sgardioli B."/>
            <person name="Wagenaar J."/>
            <person name="Strong T."/>
        </authorList>
    </citation>
    <scope>NUCLEOTIDE SEQUENCE [LARGE SCALE GENOMIC DNA]</scope>
    <source>
        <strain evidence="4 5">669A</strain>
    </source>
</reference>
<dbReference type="InterPro" id="IPR007492">
    <property type="entry name" value="LytTR_DNA-bd_dom"/>
</dbReference>
<dbReference type="EMBL" id="JAFREM010000015">
    <property type="protein sequence ID" value="MBO1306458.1"/>
    <property type="molecule type" value="Genomic_DNA"/>
</dbReference>
<evidence type="ECO:0000259" key="2">
    <source>
        <dbReference type="PROSITE" id="PS50110"/>
    </source>
</evidence>
<dbReference type="Pfam" id="PF04397">
    <property type="entry name" value="LytTR"/>
    <property type="match status" value="1"/>
</dbReference>
<dbReference type="PROSITE" id="PS50110">
    <property type="entry name" value="RESPONSE_REGULATORY"/>
    <property type="match status" value="1"/>
</dbReference>
<dbReference type="Pfam" id="PF00072">
    <property type="entry name" value="Response_reg"/>
    <property type="match status" value="1"/>
</dbReference>
<dbReference type="PANTHER" id="PTHR37299:SF1">
    <property type="entry name" value="STAGE 0 SPORULATION PROTEIN A HOMOLOG"/>
    <property type="match status" value="1"/>
</dbReference>
<evidence type="ECO:0000313" key="4">
    <source>
        <dbReference type="EMBL" id="MBO1306458.1"/>
    </source>
</evidence>
<evidence type="ECO:0000256" key="1">
    <source>
        <dbReference type="PROSITE-ProRule" id="PRU00169"/>
    </source>
</evidence>
<feature type="domain" description="Response regulatory" evidence="2">
    <location>
        <begin position="3"/>
        <end position="124"/>
    </location>
</feature>
<evidence type="ECO:0000313" key="5">
    <source>
        <dbReference type="Proteomes" id="UP000664601"/>
    </source>
</evidence>
<sequence>MINIIICEDEKCYRDQVKEMLVKMAFSLDIEIQTECYCSAEEMLAAYENREKSYELMIFDIEMPGCDGLQAGKIIREQYQYDGQLVYLTSHAELMQDSFEIGTNQYLVKPIEYKEFEAKLRPIIKKIIDNDKRITVELVAGGLQIIPMKDITTIQAKSQGRKGGVIIQTTRELIEAFGKMADFENMLEKRKFFRIHKQTIINLDKITQFDGVEATTVDQQRYKVSRNKKRELKDLLLRNF</sequence>
<feature type="modified residue" description="4-aspartylphosphate" evidence="1">
    <location>
        <position position="60"/>
    </location>
</feature>
<comment type="caution">
    <text evidence="4">The sequence shown here is derived from an EMBL/GenBank/DDBJ whole genome shotgun (WGS) entry which is preliminary data.</text>
</comment>
<dbReference type="RefSeq" id="WP_207673385.1">
    <property type="nucleotide sequence ID" value="NZ_JAFREM010000015.1"/>
</dbReference>
<dbReference type="Proteomes" id="UP000664601">
    <property type="component" value="Unassembled WGS sequence"/>
</dbReference>
<proteinExistence type="predicted"/>
<feature type="domain" description="HTH LytTR-type" evidence="3">
    <location>
        <begin position="134"/>
        <end position="238"/>
    </location>
</feature>
<keyword evidence="1" id="KW-0597">Phosphoprotein</keyword>
<dbReference type="Gene3D" id="2.40.50.1020">
    <property type="entry name" value="LytTr DNA-binding domain"/>
    <property type="match status" value="1"/>
</dbReference>
<organism evidence="4 5">
    <name type="scientific">Candidatus Enterococcus moelleringii</name>
    <dbReference type="NCBI Taxonomy" id="2815325"/>
    <lineage>
        <taxon>Bacteria</taxon>
        <taxon>Bacillati</taxon>
        <taxon>Bacillota</taxon>
        <taxon>Bacilli</taxon>
        <taxon>Lactobacillales</taxon>
        <taxon>Enterococcaceae</taxon>
        <taxon>Enterococcus</taxon>
    </lineage>
</organism>
<gene>
    <name evidence="4" type="ORF">JZO70_09815</name>
</gene>
<dbReference type="SUPFAM" id="SSF52172">
    <property type="entry name" value="CheY-like"/>
    <property type="match status" value="1"/>
</dbReference>
<evidence type="ECO:0000259" key="3">
    <source>
        <dbReference type="PROSITE" id="PS50930"/>
    </source>
</evidence>
<protein>
    <submittedName>
        <fullName evidence="4">Response regulator transcription factor</fullName>
    </submittedName>
</protein>
<name>A0ABS3L9Z9_9ENTE</name>
<dbReference type="PROSITE" id="PS50930">
    <property type="entry name" value="HTH_LYTTR"/>
    <property type="match status" value="1"/>
</dbReference>
<dbReference type="InterPro" id="IPR046947">
    <property type="entry name" value="LytR-like"/>
</dbReference>
<dbReference type="SMART" id="SM00448">
    <property type="entry name" value="REC"/>
    <property type="match status" value="1"/>
</dbReference>
<dbReference type="InterPro" id="IPR001789">
    <property type="entry name" value="Sig_transdc_resp-reg_receiver"/>
</dbReference>
<dbReference type="SMART" id="SM00850">
    <property type="entry name" value="LytTR"/>
    <property type="match status" value="1"/>
</dbReference>